<evidence type="ECO:0000313" key="1">
    <source>
        <dbReference type="Ensembl" id="ENSPMAP00000008831.1"/>
    </source>
</evidence>
<organism evidence="1">
    <name type="scientific">Petromyzon marinus</name>
    <name type="common">Sea lamprey</name>
    <dbReference type="NCBI Taxonomy" id="7757"/>
    <lineage>
        <taxon>Eukaryota</taxon>
        <taxon>Metazoa</taxon>
        <taxon>Chordata</taxon>
        <taxon>Craniata</taxon>
        <taxon>Vertebrata</taxon>
        <taxon>Cyclostomata</taxon>
        <taxon>Hyperoartia</taxon>
        <taxon>Petromyzontiformes</taxon>
        <taxon>Petromyzontidae</taxon>
        <taxon>Petromyzon</taxon>
    </lineage>
</organism>
<dbReference type="InterPro" id="IPR052600">
    <property type="entry name" value="Nuc_rcpt_coact/corep"/>
</dbReference>
<dbReference type="Ensembl" id="ENSPMAT00000008870.1">
    <property type="protein sequence ID" value="ENSPMAP00000008831.1"/>
    <property type="gene ID" value="ENSPMAG00000008028.1"/>
</dbReference>
<reference evidence="1" key="1">
    <citation type="submission" date="2025-08" db="UniProtKB">
        <authorList>
            <consortium name="Ensembl"/>
        </authorList>
    </citation>
    <scope>IDENTIFICATION</scope>
</reference>
<name>S4RUE1_PETMA</name>
<dbReference type="AlphaFoldDB" id="S4RUE1"/>
<dbReference type="STRING" id="7757.ENSPMAP00000008831"/>
<proteinExistence type="predicted"/>
<dbReference type="PANTHER" id="PTHR23295:SF6">
    <property type="entry name" value="NEOSIN, ISOFORM A"/>
    <property type="match status" value="1"/>
</dbReference>
<protein>
    <submittedName>
        <fullName evidence="1">Uncharacterized protein</fullName>
    </submittedName>
</protein>
<dbReference type="HOGENOM" id="CLU_1291627_0_0_1"/>
<accession>S4RUE1</accession>
<reference evidence="1" key="2">
    <citation type="submission" date="2025-09" db="UniProtKB">
        <authorList>
            <consortium name="Ensembl"/>
        </authorList>
    </citation>
    <scope>IDENTIFICATION</scope>
</reference>
<dbReference type="OMA" id="DIMAQEC"/>
<dbReference type="SUPFAM" id="SSF52954">
    <property type="entry name" value="Class II aaRS ABD-related"/>
    <property type="match status" value="1"/>
</dbReference>
<dbReference type="InterPro" id="IPR036621">
    <property type="entry name" value="Anticodon-bd_dom_sf"/>
</dbReference>
<sequence length="214" mass="24593">CLRRAEDALTKEKRRRQELFSCFYDELQFKLERERPVDCVVVVTNKTLKAYAESLGCQVQGLGLSVDLIFLKTEKSLVEAMEDVRKSGTPFIITVSQQHELYKSCTVIILHGRKPTEHRNMKEYAAIELIGERYEQYVAARRESEHTEASRGATEAAEKSLAREMALRRAYEDSLIPPASIAALLYLLVDSRHLAAEEIDQVVRYLQRRKEALM</sequence>
<dbReference type="GeneTree" id="ENSGT00530000064134"/>
<dbReference type="PANTHER" id="PTHR23295">
    <property type="entry name" value="NUCLEAR RECEPTOR COACTIVATOR 5-RELATED"/>
    <property type="match status" value="1"/>
</dbReference>
<dbReference type="Gene3D" id="3.40.50.800">
    <property type="entry name" value="Anticodon-binding domain"/>
    <property type="match status" value="1"/>
</dbReference>